<sequence>MALLMLFTLKATQDKIQIGINRDTQQKPLNKNHKASSMARTTEHSHTLVFLPGQKQQNKIFSTNNYEVNCTMKDTEIYLAIARLFKMNYRKKIYPLKVVVSQSQIPIWLLFNINSRTGPFLTFQVFHKSED</sequence>
<protein>
    <submittedName>
        <fullName evidence="1">Uncharacterized protein</fullName>
    </submittedName>
</protein>
<accession>A0A2D4LRY6</accession>
<name>A0A2D4LRY6_9SAUR</name>
<reference evidence="1" key="1">
    <citation type="submission" date="2017-07" db="EMBL/GenBank/DDBJ databases">
        <authorList>
            <person name="Mikheyev A."/>
            <person name="Grau M."/>
        </authorList>
    </citation>
    <scope>NUCLEOTIDE SEQUENCE</scope>
    <source>
        <tissue evidence="1">Venom_gland</tissue>
    </source>
</reference>
<organism evidence="1">
    <name type="scientific">Micrurus spixii</name>
    <name type="common">Amazon coral snake</name>
    <dbReference type="NCBI Taxonomy" id="129469"/>
    <lineage>
        <taxon>Eukaryota</taxon>
        <taxon>Metazoa</taxon>
        <taxon>Chordata</taxon>
        <taxon>Craniata</taxon>
        <taxon>Vertebrata</taxon>
        <taxon>Euteleostomi</taxon>
        <taxon>Lepidosauria</taxon>
        <taxon>Squamata</taxon>
        <taxon>Bifurcata</taxon>
        <taxon>Unidentata</taxon>
        <taxon>Episquamata</taxon>
        <taxon>Toxicofera</taxon>
        <taxon>Serpentes</taxon>
        <taxon>Colubroidea</taxon>
        <taxon>Elapidae</taxon>
        <taxon>Elapinae</taxon>
        <taxon>Micrurus</taxon>
    </lineage>
</organism>
<reference evidence="1" key="2">
    <citation type="submission" date="2017-11" db="EMBL/GenBank/DDBJ databases">
        <title>Coralsnake Venomics: Analyses of Venom Gland Transcriptomes and Proteomes of Six Brazilian Taxa.</title>
        <authorList>
            <person name="Aird S.D."/>
            <person name="Jorge da Silva N."/>
            <person name="Qiu L."/>
            <person name="Villar-Briones A."/>
            <person name="Aparecida-Saddi V."/>
            <person name="Campos-Telles M.P."/>
            <person name="Grau M."/>
            <person name="Mikheyev A.S."/>
        </authorList>
    </citation>
    <scope>NUCLEOTIDE SEQUENCE</scope>
    <source>
        <tissue evidence="1">Venom_gland</tissue>
    </source>
</reference>
<evidence type="ECO:0000313" key="1">
    <source>
        <dbReference type="EMBL" id="LAB23845.1"/>
    </source>
</evidence>
<dbReference type="AlphaFoldDB" id="A0A2D4LRY6"/>
<proteinExistence type="predicted"/>
<dbReference type="EMBL" id="IACM01034236">
    <property type="protein sequence ID" value="LAB23845.1"/>
    <property type="molecule type" value="Transcribed_RNA"/>
</dbReference>